<dbReference type="Gene3D" id="3.60.21.10">
    <property type="match status" value="1"/>
</dbReference>
<dbReference type="RefSeq" id="WP_339966760.1">
    <property type="nucleotide sequence ID" value="NZ_JBBHJY010000004.1"/>
</dbReference>
<keyword evidence="2" id="KW-0378">Hydrolase</keyword>
<keyword evidence="1" id="KW-0479">Metal-binding</keyword>
<evidence type="ECO:0000256" key="4">
    <source>
        <dbReference type="ARBA" id="ARBA00025742"/>
    </source>
</evidence>
<dbReference type="Pfam" id="PF00149">
    <property type="entry name" value="Metallophos"/>
    <property type="match status" value="1"/>
</dbReference>
<evidence type="ECO:0000259" key="5">
    <source>
        <dbReference type="Pfam" id="PF00149"/>
    </source>
</evidence>
<accession>A0ABU8S9U9</accession>
<keyword evidence="3" id="KW-0408">Iron</keyword>
<evidence type="ECO:0000313" key="7">
    <source>
        <dbReference type="Proteomes" id="UP001379235"/>
    </source>
</evidence>
<dbReference type="PANTHER" id="PTHR42988:SF2">
    <property type="entry name" value="CYCLIC NUCLEOTIDE PHOSPHODIESTERASE CBUA0032-RELATED"/>
    <property type="match status" value="1"/>
</dbReference>
<comment type="caution">
    <text evidence="6">The sequence shown here is derived from an EMBL/GenBank/DDBJ whole genome shotgun (WGS) entry which is preliminary data.</text>
</comment>
<reference evidence="6 7" key="1">
    <citation type="submission" date="2024-03" db="EMBL/GenBank/DDBJ databases">
        <authorList>
            <person name="Jo J.-H."/>
        </authorList>
    </citation>
    <scope>NUCLEOTIDE SEQUENCE [LARGE SCALE GENOMIC DNA]</scope>
    <source>
        <strain evidence="6 7">AS3R-12</strain>
    </source>
</reference>
<evidence type="ECO:0000256" key="2">
    <source>
        <dbReference type="ARBA" id="ARBA00022801"/>
    </source>
</evidence>
<dbReference type="Proteomes" id="UP001379235">
    <property type="component" value="Unassembled WGS sequence"/>
</dbReference>
<gene>
    <name evidence="6" type="ORF">WG900_09945</name>
</gene>
<dbReference type="SUPFAM" id="SSF56300">
    <property type="entry name" value="Metallo-dependent phosphatases"/>
    <property type="match status" value="1"/>
</dbReference>
<comment type="similarity">
    <text evidence="4">Belongs to the cyclic nucleotide phosphodiesterase class-III family.</text>
</comment>
<name>A0ABU8S9U9_9SPHN</name>
<proteinExistence type="inferred from homology"/>
<dbReference type="InterPro" id="IPR050884">
    <property type="entry name" value="CNP_phosphodiesterase-III"/>
</dbReference>
<evidence type="ECO:0000256" key="3">
    <source>
        <dbReference type="ARBA" id="ARBA00023004"/>
    </source>
</evidence>
<dbReference type="PANTHER" id="PTHR42988">
    <property type="entry name" value="PHOSPHOHYDROLASE"/>
    <property type="match status" value="1"/>
</dbReference>
<sequence length="243" mass="26916">MRLFHVSDLHFGQEDREALDWFAGEVAEEKPDAVICTGDLTMRGTRREFAAAREWLKGLGVPMLVEPGNHDMPYYYNPIGRLLWPYRHYDALRAELSSELTFPDVEIVSLRTITRFQFRLDQSKGHVGGDRLEAALARVSLHMAKPLCLVACHHPLIEADTHSKASTHGGKRALAALARAGADAVLSGHVHDAFDKVVEIDGHAIRMIGAGTLSERVRTTAPGYNRLSWSGEDGLVVEPRSLT</sequence>
<keyword evidence="7" id="KW-1185">Reference proteome</keyword>
<dbReference type="EMBL" id="JBBHJY010000004">
    <property type="protein sequence ID" value="MEJ6010238.1"/>
    <property type="molecule type" value="Genomic_DNA"/>
</dbReference>
<protein>
    <submittedName>
        <fullName evidence="6">Metallophosphoesterase</fullName>
    </submittedName>
</protein>
<organism evidence="6 7">
    <name type="scientific">Novosphingobium aquae</name>
    <dbReference type="NCBI Taxonomy" id="3133435"/>
    <lineage>
        <taxon>Bacteria</taxon>
        <taxon>Pseudomonadati</taxon>
        <taxon>Pseudomonadota</taxon>
        <taxon>Alphaproteobacteria</taxon>
        <taxon>Sphingomonadales</taxon>
        <taxon>Sphingomonadaceae</taxon>
        <taxon>Novosphingobium</taxon>
    </lineage>
</organism>
<feature type="domain" description="Calcineurin-like phosphoesterase" evidence="5">
    <location>
        <begin position="1"/>
        <end position="192"/>
    </location>
</feature>
<evidence type="ECO:0000256" key="1">
    <source>
        <dbReference type="ARBA" id="ARBA00022723"/>
    </source>
</evidence>
<evidence type="ECO:0000313" key="6">
    <source>
        <dbReference type="EMBL" id="MEJ6010238.1"/>
    </source>
</evidence>
<dbReference type="InterPro" id="IPR029052">
    <property type="entry name" value="Metallo-depent_PP-like"/>
</dbReference>
<dbReference type="InterPro" id="IPR004843">
    <property type="entry name" value="Calcineurin-like_PHP"/>
</dbReference>